<accession>A0ABY2WUZ9</accession>
<evidence type="ECO:0000313" key="4">
    <source>
        <dbReference type="EMBL" id="TMV06432.1"/>
    </source>
</evidence>
<evidence type="ECO:0000256" key="1">
    <source>
        <dbReference type="SAM" id="MobiDB-lite"/>
    </source>
</evidence>
<feature type="domain" description="AsmA" evidence="2">
    <location>
        <begin position="6"/>
        <end position="145"/>
    </location>
</feature>
<dbReference type="InterPro" id="IPR007844">
    <property type="entry name" value="AsmA"/>
</dbReference>
<protein>
    <submittedName>
        <fullName evidence="4">AsmA family protein</fullName>
    </submittedName>
</protein>
<feature type="compositionally biased region" description="Basic and acidic residues" evidence="1">
    <location>
        <begin position="1083"/>
        <end position="1092"/>
    </location>
</feature>
<dbReference type="InterPro" id="IPR052894">
    <property type="entry name" value="AsmA-related"/>
</dbReference>
<evidence type="ECO:0000313" key="5">
    <source>
        <dbReference type="Proteomes" id="UP001193035"/>
    </source>
</evidence>
<feature type="domain" description="YhdP central" evidence="3">
    <location>
        <begin position="333"/>
        <end position="782"/>
    </location>
</feature>
<organism evidence="4 5">
    <name type="scientific">Ruegeria sediminis</name>
    <dbReference type="NCBI Taxonomy" id="2583820"/>
    <lineage>
        <taxon>Bacteria</taxon>
        <taxon>Pseudomonadati</taxon>
        <taxon>Pseudomonadota</taxon>
        <taxon>Alphaproteobacteria</taxon>
        <taxon>Rhodobacterales</taxon>
        <taxon>Roseobacteraceae</taxon>
        <taxon>Ruegeria</taxon>
    </lineage>
</organism>
<dbReference type="RefSeq" id="WP_138843637.1">
    <property type="nucleotide sequence ID" value="NZ_VCPD01000005.1"/>
</dbReference>
<feature type="region of interest" description="Disordered" evidence="1">
    <location>
        <begin position="1061"/>
        <end position="1092"/>
    </location>
</feature>
<dbReference type="PANTHER" id="PTHR30441:SF4">
    <property type="entry name" value="PROTEIN ASMA"/>
    <property type="match status" value="1"/>
</dbReference>
<evidence type="ECO:0000259" key="2">
    <source>
        <dbReference type="Pfam" id="PF05170"/>
    </source>
</evidence>
<comment type="caution">
    <text evidence="4">The sequence shown here is derived from an EMBL/GenBank/DDBJ whole genome shotgun (WGS) entry which is preliminary data.</text>
</comment>
<evidence type="ECO:0000259" key="3">
    <source>
        <dbReference type="Pfam" id="PF13116"/>
    </source>
</evidence>
<dbReference type="PANTHER" id="PTHR30441">
    <property type="entry name" value="DUF748 DOMAIN-CONTAINING PROTEIN"/>
    <property type="match status" value="1"/>
</dbReference>
<proteinExistence type="predicted"/>
<dbReference type="Pfam" id="PF05170">
    <property type="entry name" value="AsmA"/>
    <property type="match status" value="1"/>
</dbReference>
<dbReference type="Pfam" id="PF13116">
    <property type="entry name" value="YhdP"/>
    <property type="match status" value="1"/>
</dbReference>
<keyword evidence="5" id="KW-1185">Reference proteome</keyword>
<dbReference type="Proteomes" id="UP001193035">
    <property type="component" value="Unassembled WGS sequence"/>
</dbReference>
<name>A0ABY2WUZ9_9RHOB</name>
<dbReference type="EMBL" id="VCPD01000005">
    <property type="protein sequence ID" value="TMV06432.1"/>
    <property type="molecule type" value="Genomic_DNA"/>
</dbReference>
<dbReference type="InterPro" id="IPR025263">
    <property type="entry name" value="YhdP_central"/>
</dbReference>
<sequence length="1092" mass="115733">MRGVFFLIILAVFAGLMVIGQTMHAPAWLRDRVETRVENVLGGLQIRFGDVSFVIHEGWRPRLRLRDVTISDANGSQIAQLSDMQASLAMRPLLRGNVQPKQIFLSGAQVSLLRDQDGVFSLTVGSDSAPVERAPNLPRLIEQSDDLFLSPALSALTSFELDGVTLEYRDLRQGRSWTLDSGRVQVTRSQGDIRIATGFSLLSGRDYSSEIEANYSSTLGSPAAQFGVTVTDLAAEDIAGQGPALAWLEVLRAPISGALRGSIDGNGALGPVFATLQIGAGALQPNPETRPIPFEAARTYFTYEPSQQALRFNEVSIVSAWGTAQADGRAILDGVETGTLKSLSAQFKLSGIRVNPAGVFPDPLELSSAEIDFQMKLAPFRLQLGQMVVEHDDRMLRLTGDLTGSPAGWDVNLDAGIDRMTPEQLLGYWPEKVAAKPREWVTENLTDGQLKDLDLALRLRPGEKPNIYADFDFEKARIKFAKTLPPVVDARGQASLVGRRFSVTAHRGWVVPDEGGAVNAAGTSFIIPDVGIPKSAPGIARIRASGSVTAALSLLDRPPLEVMSKAGQPVDLAEGMVNLEGTLSLPLRDKLKLHDMRFHYTGTVSDVRSDKLVPGVTVSADGLEVNGDQTQIALSGSGLFGAVPMTATWRQPIGGDKGARSRLSGQIELSPRLMEEIHAGLPNGMLTGQGQADVTVDLGGGEAPALSARSDLIGVSLSVPELGWRKSPQTGGDLSVEVTLGEQMRVDALEIDAAGLRASGTISFTDDAQMDRISFSSFRLGNWLSVPAELVARGRSVPDIRVLGGVIDMRGATFGSGGGGGAGPRLDVRLNRLQVTDTIAMTGLNGSFTTTGGVQGPFTAQVNGGTAVSGQVSPQGNRSAVVLQSEDAGGVLRSAGLLNQAHGGDFRLALQPVIGPGHYDAAVKMTNTRIKDAPAMAALLNAISVVGLLDEMSGQGIFFNTIDSKMRIAPQEVTVLSGSAVGPSIGLSFDGRIDTEREWLNLQGAISPIYMVNAIGSLLTRKGEGVFAFNYTLRGPLSAPQVGVNPLSGLAPVFLRDLMRAPPPRVPGGGQGAEVPEPPANERSFELGTGDR</sequence>
<reference evidence="4 5" key="1">
    <citation type="submission" date="2019-05" db="EMBL/GenBank/DDBJ databases">
        <title>Ruegeria sp. nov., isolated from tidal flat.</title>
        <authorList>
            <person name="Kim W."/>
        </authorList>
    </citation>
    <scope>NUCLEOTIDE SEQUENCE [LARGE SCALE GENOMIC DNA]</scope>
    <source>
        <strain evidence="4 5">CAU 1488</strain>
    </source>
</reference>
<gene>
    <name evidence="4" type="ORF">FGK63_14905</name>
</gene>